<dbReference type="Pfam" id="PF25023">
    <property type="entry name" value="TEN_YD-shell"/>
    <property type="match status" value="1"/>
</dbReference>
<reference evidence="3 4" key="1">
    <citation type="submission" date="2020-07" db="EMBL/GenBank/DDBJ databases">
        <title>Halophilic bacteria isolated from french cheeses.</title>
        <authorList>
            <person name="Kothe C.I."/>
            <person name="Farah-Kraiem B."/>
            <person name="Renault P."/>
            <person name="Dridi B."/>
        </authorList>
    </citation>
    <scope>NUCLEOTIDE SEQUENCE [LARGE SCALE GENOMIC DNA]</scope>
    <source>
        <strain evidence="3 4">FME14</strain>
    </source>
</reference>
<dbReference type="InterPro" id="IPR006530">
    <property type="entry name" value="YD"/>
</dbReference>
<dbReference type="InterPro" id="IPR056823">
    <property type="entry name" value="TEN-like_YD-shell"/>
</dbReference>
<accession>A0ABR9FT36</accession>
<sequence length="208" mass="23753">DKRHVKIERDKLGRVIAQHASLATDTHIVNNANYYSYTLQGKIARAHNAQSTLKQQFDKGGRLVRAEQVHNQQQAHTLKYSYDEYGRRQTLILPDSSKLNYSYNKFGQLSGIHLQQANSTAVELAQLSYDSQGNIQTQQFGNTVTLTQQFDVFNRLTQQQLTHPAQALFDTCTYNYDSVNQLIARKEEGVSSHDINFEYNSLGQLIQQ</sequence>
<evidence type="ECO:0000256" key="1">
    <source>
        <dbReference type="ARBA" id="ARBA00022737"/>
    </source>
</evidence>
<dbReference type="NCBIfam" id="TIGR01643">
    <property type="entry name" value="YD_repeat_2x"/>
    <property type="match status" value="1"/>
</dbReference>
<evidence type="ECO:0000259" key="2">
    <source>
        <dbReference type="Pfam" id="PF25023"/>
    </source>
</evidence>
<name>A0ABR9FT36_9GAMM</name>
<organism evidence="3 4">
    <name type="scientific">Pseudoalteromonas prydzensis</name>
    <dbReference type="NCBI Taxonomy" id="182141"/>
    <lineage>
        <taxon>Bacteria</taxon>
        <taxon>Pseudomonadati</taxon>
        <taxon>Pseudomonadota</taxon>
        <taxon>Gammaproteobacteria</taxon>
        <taxon>Alteromonadales</taxon>
        <taxon>Pseudoalteromonadaceae</taxon>
        <taxon>Pseudoalteromonas</taxon>
    </lineage>
</organism>
<dbReference type="EMBL" id="RRZA01000205">
    <property type="protein sequence ID" value="MBE0459992.1"/>
    <property type="molecule type" value="Genomic_DNA"/>
</dbReference>
<keyword evidence="4" id="KW-1185">Reference proteome</keyword>
<dbReference type="Gene3D" id="2.180.10.10">
    <property type="entry name" value="RHS repeat-associated core"/>
    <property type="match status" value="1"/>
</dbReference>
<feature type="domain" description="Teneurin-like YD-shell" evidence="2">
    <location>
        <begin position="96"/>
        <end position="207"/>
    </location>
</feature>
<comment type="caution">
    <text evidence="3">The sequence shown here is derived from an EMBL/GenBank/DDBJ whole genome shotgun (WGS) entry which is preliminary data.</text>
</comment>
<dbReference type="Proteomes" id="UP000707245">
    <property type="component" value="Unassembled WGS sequence"/>
</dbReference>
<protein>
    <submittedName>
        <fullName evidence="3">Sugar-binding protein</fullName>
    </submittedName>
</protein>
<proteinExistence type="predicted"/>
<gene>
    <name evidence="3" type="ORF">EI167_21835</name>
</gene>
<keyword evidence="1" id="KW-0677">Repeat</keyword>
<feature type="non-terminal residue" evidence="3">
    <location>
        <position position="1"/>
    </location>
</feature>
<dbReference type="RefSeq" id="WP_404821565.1">
    <property type="nucleotide sequence ID" value="NZ_RRZA01000205.1"/>
</dbReference>
<feature type="non-terminal residue" evidence="3">
    <location>
        <position position="208"/>
    </location>
</feature>
<evidence type="ECO:0000313" key="4">
    <source>
        <dbReference type="Proteomes" id="UP000707245"/>
    </source>
</evidence>
<evidence type="ECO:0000313" key="3">
    <source>
        <dbReference type="EMBL" id="MBE0459992.1"/>
    </source>
</evidence>